<dbReference type="EMBL" id="FUHW01000050">
    <property type="protein sequence ID" value="SJM72147.1"/>
    <property type="molecule type" value="Genomic_DNA"/>
</dbReference>
<dbReference type="PANTHER" id="PTHR14136">
    <property type="entry name" value="BTB_POZ DOMAIN-CONTAINING PROTEIN KCTD9"/>
    <property type="match status" value="1"/>
</dbReference>
<dbReference type="Pfam" id="PF00805">
    <property type="entry name" value="Pentapeptide"/>
    <property type="match status" value="1"/>
</dbReference>
<dbReference type="PANTHER" id="PTHR14136:SF17">
    <property type="entry name" value="BTB_POZ DOMAIN-CONTAINING PROTEIN KCTD9"/>
    <property type="match status" value="1"/>
</dbReference>
<name>A0A1R4GVB5_9MICC</name>
<evidence type="ECO:0000313" key="2">
    <source>
        <dbReference type="Proteomes" id="UP000195913"/>
    </source>
</evidence>
<organism evidence="1 2">
    <name type="scientific">Arthrobacter rhombi</name>
    <dbReference type="NCBI Taxonomy" id="71253"/>
    <lineage>
        <taxon>Bacteria</taxon>
        <taxon>Bacillati</taxon>
        <taxon>Actinomycetota</taxon>
        <taxon>Actinomycetes</taxon>
        <taxon>Micrococcales</taxon>
        <taxon>Micrococcaceae</taxon>
        <taxon>Arthrobacter</taxon>
    </lineage>
</organism>
<dbReference type="Gene3D" id="2.160.20.80">
    <property type="entry name" value="E3 ubiquitin-protein ligase SopA"/>
    <property type="match status" value="1"/>
</dbReference>
<sequence>MENRPSGDLTGLDLDGRSEGLLFDSDDADGQDLEDTVFTDCTFRRVSLMGAELNRASFGNCDFTDLSAAALRAPDSGWWNTRLARTRIGSAELHGASLRAVLLDGGKVDLVNLRGAKLKDVIFRSMIIDELDLGAVQAERVAFQDCRIGMLSLHGAKLKDVDLRGAALAGLSGVGGLRGATIGELQLQDLAPLLASEAGLRVL</sequence>
<accession>A0A1R4GVB5</accession>
<dbReference type="Proteomes" id="UP000195913">
    <property type="component" value="Unassembled WGS sequence"/>
</dbReference>
<keyword evidence="2" id="KW-1185">Reference proteome</keyword>
<dbReference type="SUPFAM" id="SSF141571">
    <property type="entry name" value="Pentapeptide repeat-like"/>
    <property type="match status" value="1"/>
</dbReference>
<evidence type="ECO:0000313" key="1">
    <source>
        <dbReference type="EMBL" id="SJM72147.1"/>
    </source>
</evidence>
<dbReference type="AlphaFoldDB" id="A0A1R4GVB5"/>
<gene>
    <name evidence="1" type="ORF">FM101_14460</name>
</gene>
<dbReference type="InterPro" id="IPR051082">
    <property type="entry name" value="Pentapeptide-BTB/POZ_domain"/>
</dbReference>
<protein>
    <submittedName>
        <fullName evidence="1">Uncharacterized low-complexity protein</fullName>
    </submittedName>
</protein>
<dbReference type="InterPro" id="IPR001646">
    <property type="entry name" value="5peptide_repeat"/>
</dbReference>
<proteinExistence type="predicted"/>
<reference evidence="1 2" key="1">
    <citation type="submission" date="2017-02" db="EMBL/GenBank/DDBJ databases">
        <authorList>
            <person name="Peterson S.W."/>
        </authorList>
    </citation>
    <scope>NUCLEOTIDE SEQUENCE [LARGE SCALE GENOMIC DNA]</scope>
    <source>
        <strain evidence="1 2">B Ar 00.02</strain>
    </source>
</reference>